<dbReference type="EMBL" id="JAQGDS010000012">
    <property type="protein sequence ID" value="KAJ6256500.1"/>
    <property type="molecule type" value="Genomic_DNA"/>
</dbReference>
<dbReference type="AlphaFoldDB" id="A0AAD6IS02"/>
<comment type="caution">
    <text evidence="2">The sequence shown here is derived from an EMBL/GenBank/DDBJ whole genome shotgun (WGS) entry which is preliminary data.</text>
</comment>
<sequence>MAGQPKVNLRSLPVAKHTLGFHDERHTEFLRFREDVERKHRALLRVAGIPLPDDNNDAIAMEDEPSPPRLSKRTVDALRKAPMKVTGELWDFAVRHPAMSRYRGQLLSGYDVDNIVGGMLRHCLEYVLKLSVRNIVRRGRWDERLESIVNEAAYARMDRDPGASGEKVAGTAREVIDLTGGDASPPPYEEREKVVIVIDDDDEFGDLYSNPWRELQELLSPPQTPRKEAPASEPVAREATPERTGRAVPQPPTPAPSSSFSIVVPPPPSEEAKRTYTDFLDEVPSIPYTRKSPRKKPRQSYSIDGYFTAAVPRGSLAGWQLYRPAVRKRRVDGDSDKARGQSAGMFGISAKEAVAVEDARDIIVPDV</sequence>
<evidence type="ECO:0000313" key="3">
    <source>
        <dbReference type="Proteomes" id="UP001221413"/>
    </source>
</evidence>
<feature type="region of interest" description="Disordered" evidence="1">
    <location>
        <begin position="218"/>
        <end position="272"/>
    </location>
</feature>
<name>A0AAD6IS02_DREDA</name>
<gene>
    <name evidence="2" type="ORF">Dda_8362</name>
</gene>
<feature type="compositionally biased region" description="Basic and acidic residues" evidence="1">
    <location>
        <begin position="225"/>
        <end position="245"/>
    </location>
</feature>
<accession>A0AAD6IS02</accession>
<proteinExistence type="predicted"/>
<evidence type="ECO:0000256" key="1">
    <source>
        <dbReference type="SAM" id="MobiDB-lite"/>
    </source>
</evidence>
<protein>
    <submittedName>
        <fullName evidence="2">Uncharacterized protein</fullName>
    </submittedName>
</protein>
<keyword evidence="3" id="KW-1185">Reference proteome</keyword>
<evidence type="ECO:0000313" key="2">
    <source>
        <dbReference type="EMBL" id="KAJ6256500.1"/>
    </source>
</evidence>
<organism evidence="2 3">
    <name type="scientific">Drechslerella dactyloides</name>
    <name type="common">Nematode-trapping fungus</name>
    <name type="synonym">Arthrobotrys dactyloides</name>
    <dbReference type="NCBI Taxonomy" id="74499"/>
    <lineage>
        <taxon>Eukaryota</taxon>
        <taxon>Fungi</taxon>
        <taxon>Dikarya</taxon>
        <taxon>Ascomycota</taxon>
        <taxon>Pezizomycotina</taxon>
        <taxon>Orbiliomycetes</taxon>
        <taxon>Orbiliales</taxon>
        <taxon>Orbiliaceae</taxon>
        <taxon>Drechslerella</taxon>
    </lineage>
</organism>
<reference evidence="2" key="1">
    <citation type="submission" date="2023-01" db="EMBL/GenBank/DDBJ databases">
        <title>The chitinases involved in constricting ring structure development in the nematode-trapping fungus Drechslerella dactyloides.</title>
        <authorList>
            <person name="Wang R."/>
            <person name="Zhang L."/>
            <person name="Tang P."/>
            <person name="Li S."/>
            <person name="Liang L."/>
        </authorList>
    </citation>
    <scope>NUCLEOTIDE SEQUENCE</scope>
    <source>
        <strain evidence="2">YMF1.00031</strain>
    </source>
</reference>
<dbReference type="Proteomes" id="UP001221413">
    <property type="component" value="Unassembled WGS sequence"/>
</dbReference>